<dbReference type="HOGENOM" id="CLU_059972_1_0_1"/>
<reference evidence="3" key="2">
    <citation type="submission" date="2015-01" db="EMBL/GenBank/DDBJ databases">
        <title>Evolutionary Origins and Diversification of the Mycorrhizal Mutualists.</title>
        <authorList>
            <consortium name="DOE Joint Genome Institute"/>
            <consortium name="Mycorrhizal Genomics Consortium"/>
            <person name="Kohler A."/>
            <person name="Kuo A."/>
            <person name="Nagy L.G."/>
            <person name="Floudas D."/>
            <person name="Copeland A."/>
            <person name="Barry K.W."/>
            <person name="Cichocki N."/>
            <person name="Veneault-Fourrey C."/>
            <person name="LaButti K."/>
            <person name="Lindquist E.A."/>
            <person name="Lipzen A."/>
            <person name="Lundell T."/>
            <person name="Morin E."/>
            <person name="Murat C."/>
            <person name="Riley R."/>
            <person name="Ohm R."/>
            <person name="Sun H."/>
            <person name="Tunlid A."/>
            <person name="Henrissat B."/>
            <person name="Grigoriev I.V."/>
            <person name="Hibbett D.S."/>
            <person name="Martin F."/>
        </authorList>
    </citation>
    <scope>NUCLEOTIDE SEQUENCE [LARGE SCALE GENOMIC DNA]</scope>
    <source>
        <strain evidence="3">441</strain>
    </source>
</reference>
<name>A0A0C9ZK97_9AGAM</name>
<reference evidence="2 3" key="1">
    <citation type="submission" date="2014-04" db="EMBL/GenBank/DDBJ databases">
        <authorList>
            <consortium name="DOE Joint Genome Institute"/>
            <person name="Kuo A."/>
            <person name="Kohler A."/>
            <person name="Costa M.D."/>
            <person name="Nagy L.G."/>
            <person name="Floudas D."/>
            <person name="Copeland A."/>
            <person name="Barry K.W."/>
            <person name="Cichocki N."/>
            <person name="Veneault-Fourrey C."/>
            <person name="LaButti K."/>
            <person name="Lindquist E.A."/>
            <person name="Lipzen A."/>
            <person name="Lundell T."/>
            <person name="Morin E."/>
            <person name="Murat C."/>
            <person name="Sun H."/>
            <person name="Tunlid A."/>
            <person name="Henrissat B."/>
            <person name="Grigoriev I.V."/>
            <person name="Hibbett D.S."/>
            <person name="Martin F."/>
            <person name="Nordberg H.P."/>
            <person name="Cantor M.N."/>
            <person name="Hua S.X."/>
        </authorList>
    </citation>
    <scope>NUCLEOTIDE SEQUENCE [LARGE SCALE GENOMIC DNA]</scope>
    <source>
        <strain evidence="2 3">441</strain>
    </source>
</reference>
<dbReference type="InterPro" id="IPR052814">
    <property type="entry name" value="Peroxisomal_DnaJ"/>
</dbReference>
<evidence type="ECO:0000313" key="3">
    <source>
        <dbReference type="Proteomes" id="UP000054018"/>
    </source>
</evidence>
<evidence type="ECO:0000259" key="1">
    <source>
        <dbReference type="Pfam" id="PF14308"/>
    </source>
</evidence>
<keyword evidence="3" id="KW-1185">Reference proteome</keyword>
<dbReference type="Pfam" id="PF14308">
    <property type="entry name" value="DnaJ-X"/>
    <property type="match status" value="1"/>
</dbReference>
<dbReference type="Proteomes" id="UP000054018">
    <property type="component" value="Unassembled WGS sequence"/>
</dbReference>
<dbReference type="EMBL" id="KN833766">
    <property type="protein sequence ID" value="KIK20348.1"/>
    <property type="molecule type" value="Genomic_DNA"/>
</dbReference>
<proteinExistence type="predicted"/>
<organism evidence="2 3">
    <name type="scientific">Pisolithus microcarpus 441</name>
    <dbReference type="NCBI Taxonomy" id="765257"/>
    <lineage>
        <taxon>Eukaryota</taxon>
        <taxon>Fungi</taxon>
        <taxon>Dikarya</taxon>
        <taxon>Basidiomycota</taxon>
        <taxon>Agaricomycotina</taxon>
        <taxon>Agaricomycetes</taxon>
        <taxon>Agaricomycetidae</taxon>
        <taxon>Boletales</taxon>
        <taxon>Sclerodermatineae</taxon>
        <taxon>Pisolithaceae</taxon>
        <taxon>Pisolithus</taxon>
    </lineage>
</organism>
<dbReference type="GO" id="GO:0005829">
    <property type="term" value="C:cytosol"/>
    <property type="evidence" value="ECO:0007669"/>
    <property type="project" value="TreeGrafter"/>
</dbReference>
<dbReference type="PANTHER" id="PTHR45006:SF1">
    <property type="entry name" value="DNAJ-LIKE PROTEIN 1"/>
    <property type="match status" value="1"/>
</dbReference>
<protein>
    <recommendedName>
        <fullName evidence="1">DNAJ-containing protein X-domain domain-containing protein</fullName>
    </recommendedName>
</protein>
<dbReference type="InterPro" id="IPR026894">
    <property type="entry name" value="DnaJ_X"/>
</dbReference>
<accession>A0A0C9ZK97</accession>
<gene>
    <name evidence="2" type="ORF">PISMIDRAFT_595112</name>
</gene>
<sequence>MNRDAVKFLSNIFGLESLKNYVGEITFFKELRSMLETQMQRGSIFVWNADAAGSRDGPSARRATSTWSPFRSRVALNPSKETVVPPLLERCKAFNPLVDLHRYLVARRQVRCEIKSISQTLGVGLLEYIYTTILDACQDEIIQDTAHARQVDIHSTLQEIKVLRTKLDTTDDEDEQRALEEDVTGKILWISWCGILSELEQLLAEVTNCIRREMDSMTPEGSDRFRQGLREIGDIIKKTTQHNDHNDDLGHLRRIMLDASTGISKQQLWLAARVQEQTKWSGIPVGRLTNGECNTLEVTSSE</sequence>
<evidence type="ECO:0000313" key="2">
    <source>
        <dbReference type="EMBL" id="KIK20348.1"/>
    </source>
</evidence>
<dbReference type="PANTHER" id="PTHR45006">
    <property type="entry name" value="DNAJ-LIKE PROTEIN 1"/>
    <property type="match status" value="1"/>
</dbReference>
<dbReference type="AlphaFoldDB" id="A0A0C9ZK97"/>
<feature type="domain" description="DNAJ-containing protein X-domain" evidence="1">
    <location>
        <begin position="150"/>
        <end position="246"/>
    </location>
</feature>
<dbReference type="OrthoDB" id="2700051at2759"/>
<dbReference type="GO" id="GO:0016558">
    <property type="term" value="P:protein import into peroxisome matrix"/>
    <property type="evidence" value="ECO:0007669"/>
    <property type="project" value="TreeGrafter"/>
</dbReference>